<gene>
    <name evidence="6" type="ORF">SAMN04488559_10963</name>
</gene>
<keyword evidence="3 6" id="KW-0238">DNA-binding</keyword>
<dbReference type="InterPro" id="IPR000551">
    <property type="entry name" value="MerR-type_HTH_dom"/>
</dbReference>
<dbReference type="InterPro" id="IPR047057">
    <property type="entry name" value="MerR_fam"/>
</dbReference>
<dbReference type="RefSeq" id="WP_092652260.1">
    <property type="nucleotide sequence ID" value="NZ_FOHA01000009.1"/>
</dbReference>
<evidence type="ECO:0000256" key="3">
    <source>
        <dbReference type="ARBA" id="ARBA00023125"/>
    </source>
</evidence>
<dbReference type="CDD" id="cd00592">
    <property type="entry name" value="HTH_MerR-like"/>
    <property type="match status" value="1"/>
</dbReference>
<evidence type="ECO:0000259" key="5">
    <source>
        <dbReference type="PROSITE" id="PS50937"/>
    </source>
</evidence>
<dbReference type="InterPro" id="IPR009061">
    <property type="entry name" value="DNA-bd_dom_put_sf"/>
</dbReference>
<name>A0A1H9SV12_9LACT</name>
<keyword evidence="2" id="KW-0805">Transcription regulation</keyword>
<dbReference type="Pfam" id="PF13411">
    <property type="entry name" value="MerR_1"/>
    <property type="match status" value="1"/>
</dbReference>
<dbReference type="PANTHER" id="PTHR30204:SF69">
    <property type="entry name" value="MERR-FAMILY TRANSCRIPTIONAL REGULATOR"/>
    <property type="match status" value="1"/>
</dbReference>
<evidence type="ECO:0000256" key="2">
    <source>
        <dbReference type="ARBA" id="ARBA00023015"/>
    </source>
</evidence>
<protein>
    <submittedName>
        <fullName evidence="6">DNA-binding transcriptional regulator, MerR family</fullName>
    </submittedName>
</protein>
<dbReference type="GO" id="GO:0003700">
    <property type="term" value="F:DNA-binding transcription factor activity"/>
    <property type="evidence" value="ECO:0007669"/>
    <property type="project" value="InterPro"/>
</dbReference>
<dbReference type="SUPFAM" id="SSF46955">
    <property type="entry name" value="Putative DNA-binding domain"/>
    <property type="match status" value="1"/>
</dbReference>
<accession>A0A1H9SV12</accession>
<evidence type="ECO:0000313" key="7">
    <source>
        <dbReference type="Proteomes" id="UP000198948"/>
    </source>
</evidence>
<dbReference type="SMART" id="SM00422">
    <property type="entry name" value="HTH_MERR"/>
    <property type="match status" value="1"/>
</dbReference>
<dbReference type="PANTHER" id="PTHR30204">
    <property type="entry name" value="REDOX-CYCLING DRUG-SENSING TRANSCRIPTIONAL ACTIVATOR SOXR"/>
    <property type="match status" value="1"/>
</dbReference>
<dbReference type="Proteomes" id="UP000198948">
    <property type="component" value="Unassembled WGS sequence"/>
</dbReference>
<reference evidence="6 7" key="1">
    <citation type="submission" date="2016-10" db="EMBL/GenBank/DDBJ databases">
        <authorList>
            <person name="de Groot N.N."/>
        </authorList>
    </citation>
    <scope>NUCLEOTIDE SEQUENCE [LARGE SCALE GENOMIC DNA]</scope>
    <source>
        <strain evidence="6 7">DSM 13760</strain>
    </source>
</reference>
<dbReference type="PROSITE" id="PS50937">
    <property type="entry name" value="HTH_MERR_2"/>
    <property type="match status" value="1"/>
</dbReference>
<dbReference type="AlphaFoldDB" id="A0A1H9SV12"/>
<dbReference type="GO" id="GO:0003677">
    <property type="term" value="F:DNA binding"/>
    <property type="evidence" value="ECO:0007669"/>
    <property type="project" value="UniProtKB-KW"/>
</dbReference>
<keyword evidence="7" id="KW-1185">Reference proteome</keyword>
<dbReference type="Gene3D" id="1.10.1660.10">
    <property type="match status" value="1"/>
</dbReference>
<dbReference type="OrthoDB" id="6006at2"/>
<evidence type="ECO:0000313" key="6">
    <source>
        <dbReference type="EMBL" id="SER88751.1"/>
    </source>
</evidence>
<keyword evidence="4" id="KW-0804">Transcription</keyword>
<sequence>MTHYSIQKMATLLNISKQTLRYYDTLGLVSPMRKENNYRYYTEQDKDDLTCILLLKIGGFTLEETALILKNRRNIASPEKSLENSKQLLHHKKHELSRKISSLQGIVALMETIMVSLDQQDNCSEINALVNQLYTSILENGKEL</sequence>
<dbReference type="EMBL" id="FOHA01000009">
    <property type="protein sequence ID" value="SER88751.1"/>
    <property type="molecule type" value="Genomic_DNA"/>
</dbReference>
<evidence type="ECO:0000256" key="4">
    <source>
        <dbReference type="ARBA" id="ARBA00023163"/>
    </source>
</evidence>
<keyword evidence="1" id="KW-0678">Repressor</keyword>
<feature type="domain" description="HTH merR-type" evidence="5">
    <location>
        <begin position="3"/>
        <end position="71"/>
    </location>
</feature>
<proteinExistence type="predicted"/>
<organism evidence="6 7">
    <name type="scientific">Isobaculum melis</name>
    <dbReference type="NCBI Taxonomy" id="142588"/>
    <lineage>
        <taxon>Bacteria</taxon>
        <taxon>Bacillati</taxon>
        <taxon>Bacillota</taxon>
        <taxon>Bacilli</taxon>
        <taxon>Lactobacillales</taxon>
        <taxon>Carnobacteriaceae</taxon>
        <taxon>Isobaculum</taxon>
    </lineage>
</organism>
<evidence type="ECO:0000256" key="1">
    <source>
        <dbReference type="ARBA" id="ARBA00022491"/>
    </source>
</evidence>
<dbReference type="STRING" id="142588.SAMN04488559_10963"/>